<dbReference type="Proteomes" id="UP000799770">
    <property type="component" value="Unassembled WGS sequence"/>
</dbReference>
<proteinExistence type="predicted"/>
<feature type="chain" id="PRO_5025620833" description="Secreted protein" evidence="1">
    <location>
        <begin position="20"/>
        <end position="218"/>
    </location>
</feature>
<organism evidence="2 3">
    <name type="scientific">Lophiotrema nucula</name>
    <dbReference type="NCBI Taxonomy" id="690887"/>
    <lineage>
        <taxon>Eukaryota</taxon>
        <taxon>Fungi</taxon>
        <taxon>Dikarya</taxon>
        <taxon>Ascomycota</taxon>
        <taxon>Pezizomycotina</taxon>
        <taxon>Dothideomycetes</taxon>
        <taxon>Pleosporomycetidae</taxon>
        <taxon>Pleosporales</taxon>
        <taxon>Lophiotremataceae</taxon>
        <taxon>Lophiotrema</taxon>
    </lineage>
</organism>
<evidence type="ECO:0000256" key="1">
    <source>
        <dbReference type="SAM" id="SignalP"/>
    </source>
</evidence>
<keyword evidence="1" id="KW-0732">Signal</keyword>
<gene>
    <name evidence="2" type="ORF">BDV96DRAFT_575912</name>
</gene>
<sequence length="218" mass="23640">MTFNLLLLRFSLPPWACCATEKHIGVSEADPDAVGVFARCCAPAFISSAESIALKPPEGRSSGTRLVQTPLGHLMTALHPSGKPQRRRAQEVPLRRGSRSSAGLCLDTQSSEDAASWGTRTASTHLNTRDYRGYNRPCWRVAAARFGRSRLSRSVPESEASGDQLFGCSAAAELCCAVQCSKQLRRPFPASSDHRLFGEKTTLKQPIGLAAWMSCAVF</sequence>
<accession>A0A6A5Z5Q1</accession>
<protein>
    <recommendedName>
        <fullName evidence="4">Secreted protein</fullName>
    </recommendedName>
</protein>
<reference evidence="2" key="1">
    <citation type="journal article" date="2020" name="Stud. Mycol.">
        <title>101 Dothideomycetes genomes: a test case for predicting lifestyles and emergence of pathogens.</title>
        <authorList>
            <person name="Haridas S."/>
            <person name="Albert R."/>
            <person name="Binder M."/>
            <person name="Bloem J."/>
            <person name="Labutti K."/>
            <person name="Salamov A."/>
            <person name="Andreopoulos B."/>
            <person name="Baker S."/>
            <person name="Barry K."/>
            <person name="Bills G."/>
            <person name="Bluhm B."/>
            <person name="Cannon C."/>
            <person name="Castanera R."/>
            <person name="Culley D."/>
            <person name="Daum C."/>
            <person name="Ezra D."/>
            <person name="Gonzalez J."/>
            <person name="Henrissat B."/>
            <person name="Kuo A."/>
            <person name="Liang C."/>
            <person name="Lipzen A."/>
            <person name="Lutzoni F."/>
            <person name="Magnuson J."/>
            <person name="Mondo S."/>
            <person name="Nolan M."/>
            <person name="Ohm R."/>
            <person name="Pangilinan J."/>
            <person name="Park H.-J."/>
            <person name="Ramirez L."/>
            <person name="Alfaro M."/>
            <person name="Sun H."/>
            <person name="Tritt A."/>
            <person name="Yoshinaga Y."/>
            <person name="Zwiers L.-H."/>
            <person name="Turgeon B."/>
            <person name="Goodwin S."/>
            <person name="Spatafora J."/>
            <person name="Crous P."/>
            <person name="Grigoriev I."/>
        </authorList>
    </citation>
    <scope>NUCLEOTIDE SEQUENCE</scope>
    <source>
        <strain evidence="2">CBS 627.86</strain>
    </source>
</reference>
<evidence type="ECO:0000313" key="2">
    <source>
        <dbReference type="EMBL" id="KAF2114799.1"/>
    </source>
</evidence>
<feature type="signal peptide" evidence="1">
    <location>
        <begin position="1"/>
        <end position="19"/>
    </location>
</feature>
<evidence type="ECO:0000313" key="3">
    <source>
        <dbReference type="Proteomes" id="UP000799770"/>
    </source>
</evidence>
<dbReference type="EMBL" id="ML977324">
    <property type="protein sequence ID" value="KAF2114799.1"/>
    <property type="molecule type" value="Genomic_DNA"/>
</dbReference>
<keyword evidence="3" id="KW-1185">Reference proteome</keyword>
<evidence type="ECO:0008006" key="4">
    <source>
        <dbReference type="Google" id="ProtNLM"/>
    </source>
</evidence>
<dbReference type="AlphaFoldDB" id="A0A6A5Z5Q1"/>
<name>A0A6A5Z5Q1_9PLEO</name>